<proteinExistence type="predicted"/>
<evidence type="ECO:0000313" key="8">
    <source>
        <dbReference type="Proteomes" id="UP001152759"/>
    </source>
</evidence>
<dbReference type="AlphaFoldDB" id="A0A9P0AAW1"/>
<keyword evidence="2 5" id="KW-0812">Transmembrane</keyword>
<dbReference type="InterPro" id="IPR036259">
    <property type="entry name" value="MFS_trans_sf"/>
</dbReference>
<feature type="transmembrane region" description="Helical" evidence="5">
    <location>
        <begin position="171"/>
        <end position="190"/>
    </location>
</feature>
<keyword evidence="4 5" id="KW-0472">Membrane</keyword>
<dbReference type="SUPFAM" id="SSF103473">
    <property type="entry name" value="MFS general substrate transporter"/>
    <property type="match status" value="1"/>
</dbReference>
<dbReference type="Pfam" id="PF00083">
    <property type="entry name" value="Sugar_tr"/>
    <property type="match status" value="1"/>
</dbReference>
<evidence type="ECO:0000256" key="4">
    <source>
        <dbReference type="ARBA" id="ARBA00023136"/>
    </source>
</evidence>
<feature type="domain" description="Major facilitator superfamily (MFS) profile" evidence="6">
    <location>
        <begin position="15"/>
        <end position="393"/>
    </location>
</feature>
<dbReference type="GO" id="GO:0016020">
    <property type="term" value="C:membrane"/>
    <property type="evidence" value="ECO:0007669"/>
    <property type="project" value="UniProtKB-SubCell"/>
</dbReference>
<keyword evidence="8" id="KW-1185">Reference proteome</keyword>
<dbReference type="InterPro" id="IPR005828">
    <property type="entry name" value="MFS_sugar_transport-like"/>
</dbReference>
<organism evidence="7 8">
    <name type="scientific">Bemisia tabaci</name>
    <name type="common">Sweetpotato whitefly</name>
    <name type="synonym">Aleurodes tabaci</name>
    <dbReference type="NCBI Taxonomy" id="7038"/>
    <lineage>
        <taxon>Eukaryota</taxon>
        <taxon>Metazoa</taxon>
        <taxon>Ecdysozoa</taxon>
        <taxon>Arthropoda</taxon>
        <taxon>Hexapoda</taxon>
        <taxon>Insecta</taxon>
        <taxon>Pterygota</taxon>
        <taxon>Neoptera</taxon>
        <taxon>Paraneoptera</taxon>
        <taxon>Hemiptera</taxon>
        <taxon>Sternorrhyncha</taxon>
        <taxon>Aleyrodoidea</taxon>
        <taxon>Aleyrodidae</taxon>
        <taxon>Aleyrodinae</taxon>
        <taxon>Bemisia</taxon>
    </lineage>
</organism>
<dbReference type="Gene3D" id="1.20.1250.20">
    <property type="entry name" value="MFS general substrate transporter like domains"/>
    <property type="match status" value="1"/>
</dbReference>
<feature type="transmembrane region" description="Helical" evidence="5">
    <location>
        <begin position="253"/>
        <end position="271"/>
    </location>
</feature>
<dbReference type="GO" id="GO:0022857">
    <property type="term" value="F:transmembrane transporter activity"/>
    <property type="evidence" value="ECO:0007669"/>
    <property type="project" value="InterPro"/>
</dbReference>
<dbReference type="PROSITE" id="PS50850">
    <property type="entry name" value="MFS"/>
    <property type="match status" value="1"/>
</dbReference>
<evidence type="ECO:0000313" key="7">
    <source>
        <dbReference type="EMBL" id="CAH0390415.1"/>
    </source>
</evidence>
<sequence length="393" mass="43794">MGDDSSEKPPDRISKPLMAAVASYACQFQLGAILGQSSNMLPQLQAADSPIQIDYDSATWIASMDVLGTPISCLLCGPLTDKMGRKATIRLFLLLSAVGHAIVGVASDVTEILIGRFCLGIAAGFAFPSIVYISEISSVEHRTPLLAINTISSSFGLLYVFIVGAFISWDIISLMTSLISVISLVYAFFIPESPAWLFQNHRLNDAIDSIKWLKGDDCDMTQELKQLKDACTEEPKGTGTIFRHFTGVTVVKPFFILLVFAFLQNGTGFYILLHYSINFISEFKIDFDPRYISIGLAVVRLSVCIMASYFLSRVNRKTGRNGFRHGYGRRSWRYARRYVFHDGRCDDVNRLLRHRDRGVVGVYFRLRPGSPPLAVDHDLRVVPAPCPRHHVRG</sequence>
<evidence type="ECO:0000259" key="6">
    <source>
        <dbReference type="PROSITE" id="PS50850"/>
    </source>
</evidence>
<dbReference type="EMBL" id="OU963866">
    <property type="protein sequence ID" value="CAH0390415.1"/>
    <property type="molecule type" value="Genomic_DNA"/>
</dbReference>
<dbReference type="InterPro" id="IPR050549">
    <property type="entry name" value="MFS_Trehalose_Transporter"/>
</dbReference>
<comment type="subcellular location">
    <subcellularLocation>
        <location evidence="1">Membrane</location>
        <topology evidence="1">Multi-pass membrane protein</topology>
    </subcellularLocation>
</comment>
<protein>
    <recommendedName>
        <fullName evidence="6">Major facilitator superfamily (MFS) profile domain-containing protein</fullName>
    </recommendedName>
</protein>
<reference evidence="7" key="1">
    <citation type="submission" date="2021-12" db="EMBL/GenBank/DDBJ databases">
        <authorList>
            <person name="King R."/>
        </authorList>
    </citation>
    <scope>NUCLEOTIDE SEQUENCE</scope>
</reference>
<feature type="transmembrane region" description="Helical" evidence="5">
    <location>
        <begin position="89"/>
        <end position="107"/>
    </location>
</feature>
<dbReference type="InterPro" id="IPR020846">
    <property type="entry name" value="MFS_dom"/>
</dbReference>
<evidence type="ECO:0000256" key="3">
    <source>
        <dbReference type="ARBA" id="ARBA00022989"/>
    </source>
</evidence>
<feature type="transmembrane region" description="Helical" evidence="5">
    <location>
        <begin position="113"/>
        <end position="133"/>
    </location>
</feature>
<feature type="transmembrane region" description="Helical" evidence="5">
    <location>
        <begin position="145"/>
        <end position="165"/>
    </location>
</feature>
<gene>
    <name evidence="7" type="ORF">BEMITA_LOCUS9140</name>
</gene>
<dbReference type="PANTHER" id="PTHR48021">
    <property type="match status" value="1"/>
</dbReference>
<dbReference type="PANTHER" id="PTHR48021:SF1">
    <property type="entry name" value="GH07001P-RELATED"/>
    <property type="match status" value="1"/>
</dbReference>
<accession>A0A9P0AAW1</accession>
<dbReference type="Proteomes" id="UP001152759">
    <property type="component" value="Chromosome 5"/>
</dbReference>
<evidence type="ECO:0000256" key="2">
    <source>
        <dbReference type="ARBA" id="ARBA00022692"/>
    </source>
</evidence>
<feature type="transmembrane region" description="Helical" evidence="5">
    <location>
        <begin position="291"/>
        <end position="311"/>
    </location>
</feature>
<evidence type="ECO:0000256" key="1">
    <source>
        <dbReference type="ARBA" id="ARBA00004141"/>
    </source>
</evidence>
<name>A0A9P0AAW1_BEMTA</name>
<keyword evidence="3 5" id="KW-1133">Transmembrane helix</keyword>
<evidence type="ECO:0000256" key="5">
    <source>
        <dbReference type="SAM" id="Phobius"/>
    </source>
</evidence>